<feature type="signal peptide" evidence="1">
    <location>
        <begin position="1"/>
        <end position="19"/>
    </location>
</feature>
<dbReference type="Gene3D" id="2.60.40.10">
    <property type="entry name" value="Immunoglobulins"/>
    <property type="match status" value="1"/>
</dbReference>
<evidence type="ECO:0000313" key="3">
    <source>
        <dbReference type="EMBL" id="RXQ96751.1"/>
    </source>
</evidence>
<proteinExistence type="predicted"/>
<dbReference type="Pfam" id="PF16403">
    <property type="entry name" value="Bact_surface_Ig-like"/>
    <property type="match status" value="1"/>
</dbReference>
<dbReference type="AlphaFoldDB" id="A0A4Q1JR33"/>
<feature type="chain" id="PRO_5020404862" evidence="1">
    <location>
        <begin position="20"/>
        <end position="223"/>
    </location>
</feature>
<dbReference type="EMBL" id="SAXA01000002">
    <property type="protein sequence ID" value="RXQ96751.1"/>
    <property type="molecule type" value="Genomic_DNA"/>
</dbReference>
<dbReference type="InterPro" id="IPR032179">
    <property type="entry name" value="Cry22Aa_Ig-like"/>
</dbReference>
<dbReference type="InterPro" id="IPR013783">
    <property type="entry name" value="Ig-like_fold"/>
</dbReference>
<organism evidence="3 4">
    <name type="scientific">Ancylomarina salipaludis</name>
    <dbReference type="NCBI Taxonomy" id="2501299"/>
    <lineage>
        <taxon>Bacteria</taxon>
        <taxon>Pseudomonadati</taxon>
        <taxon>Bacteroidota</taxon>
        <taxon>Bacteroidia</taxon>
        <taxon>Marinilabiliales</taxon>
        <taxon>Marinifilaceae</taxon>
        <taxon>Ancylomarina</taxon>
    </lineage>
</organism>
<dbReference type="Proteomes" id="UP000289703">
    <property type="component" value="Unassembled WGS sequence"/>
</dbReference>
<keyword evidence="1" id="KW-0732">Signal</keyword>
<accession>A0A4Q1JR33</accession>
<sequence>MKKILYLSMLCIIALFSSCDDKGTEDISRITYYPLLEMAGEEIVVLNVGDTFTDAGVTALVGGESAEVTIDGSVDASVAGIYALVYTAYNEDGFSASVLRQVIVQDLASIAGTDLTGSYKRTMYGPNAGGGYSEWVATGAAGVYKVNDVGGVDSGSYEYDLVVYQVANDKIVMPVQVNKRGGTIFASSTKSGSAPDVIAYNAGYIWSVKGSGYGTNLRTFEKQ</sequence>
<evidence type="ECO:0000256" key="1">
    <source>
        <dbReference type="SAM" id="SignalP"/>
    </source>
</evidence>
<reference evidence="3 4" key="1">
    <citation type="submission" date="2019-01" db="EMBL/GenBank/DDBJ databases">
        <title>Ancylomarina salipaludis sp. nov., isolated from a salt marsh.</title>
        <authorList>
            <person name="Yoon J.-H."/>
        </authorList>
    </citation>
    <scope>NUCLEOTIDE SEQUENCE [LARGE SCALE GENOMIC DNA]</scope>
    <source>
        <strain evidence="3 4">SHSM-M15</strain>
    </source>
</reference>
<evidence type="ECO:0000259" key="2">
    <source>
        <dbReference type="Pfam" id="PF16403"/>
    </source>
</evidence>
<name>A0A4Q1JR33_9BACT</name>
<gene>
    <name evidence="3" type="ORF">EO244_03730</name>
</gene>
<dbReference type="OrthoDB" id="1026566at2"/>
<protein>
    <submittedName>
        <fullName evidence="3">DUF5011 domain-containing protein</fullName>
    </submittedName>
</protein>
<keyword evidence="4" id="KW-1185">Reference proteome</keyword>
<comment type="caution">
    <text evidence="3">The sequence shown here is derived from an EMBL/GenBank/DDBJ whole genome shotgun (WGS) entry which is preliminary data.</text>
</comment>
<feature type="domain" description="Pesticidal crystal protein Cry22Aa Ig-like" evidence="2">
    <location>
        <begin position="37"/>
        <end position="104"/>
    </location>
</feature>
<evidence type="ECO:0000313" key="4">
    <source>
        <dbReference type="Proteomes" id="UP000289703"/>
    </source>
</evidence>
<dbReference type="PROSITE" id="PS51257">
    <property type="entry name" value="PROKAR_LIPOPROTEIN"/>
    <property type="match status" value="1"/>
</dbReference>